<dbReference type="RefSeq" id="WP_167275248.1">
    <property type="nucleotide sequence ID" value="NZ_JAASQJ010000005.1"/>
</dbReference>
<sequence>MIKDWLASYNPANKDDAAQALREIMQEVALAGLYRKGFFEKAAFYGGTALRIFYGLDRFSEDLDFSLLEVDPNFSINTYMPALVDEFKALGMHVSIKEKQKAVKTNIDSAFLKSETIWRELVLEGVVPQQGLGQTASIKIKLEVDTMPPSGFDTEEKLLLKPFSFYVKCFSISDLFAGKMHALFFRKWKDNVKGRDWYDMEWYIRKGVPLNLKHFALRAKDSGDWEQENISEAEFRELLNAKIDAVNFQRIKDDIRRFIPNASVLDIWSPQYFHDLALKLNIGLQN</sequence>
<protein>
    <submittedName>
        <fullName evidence="1">Nucleotidyltransferase component of viral defense system</fullName>
    </submittedName>
</protein>
<evidence type="ECO:0000313" key="1">
    <source>
        <dbReference type="EMBL" id="NIJ55439.1"/>
    </source>
</evidence>
<dbReference type="Gene3D" id="3.10.450.620">
    <property type="entry name" value="JHP933, nucleotidyltransferase-like core domain"/>
    <property type="match status" value="1"/>
</dbReference>
<dbReference type="EMBL" id="JAASQJ010000005">
    <property type="protein sequence ID" value="NIJ55439.1"/>
    <property type="molecule type" value="Genomic_DNA"/>
</dbReference>
<accession>A0ABX0UT84</accession>
<comment type="caution">
    <text evidence="1">The sequence shown here is derived from an EMBL/GenBank/DDBJ whole genome shotgun (WGS) entry which is preliminary data.</text>
</comment>
<reference evidence="1 2" key="1">
    <citation type="submission" date="2020-03" db="EMBL/GenBank/DDBJ databases">
        <title>Genomic Encyclopedia of Type Strains, Phase IV (KMG-IV): sequencing the most valuable type-strain genomes for metagenomic binning, comparative biology and taxonomic classification.</title>
        <authorList>
            <person name="Goeker M."/>
        </authorList>
    </citation>
    <scope>NUCLEOTIDE SEQUENCE [LARGE SCALE GENOMIC DNA]</scope>
    <source>
        <strain evidence="1 2">DSM 102865</strain>
    </source>
</reference>
<evidence type="ECO:0000313" key="2">
    <source>
        <dbReference type="Proteomes" id="UP001179181"/>
    </source>
</evidence>
<keyword evidence="2" id="KW-1185">Reference proteome</keyword>
<gene>
    <name evidence="1" type="ORF">FHS68_004628</name>
</gene>
<dbReference type="Proteomes" id="UP001179181">
    <property type="component" value="Unassembled WGS sequence"/>
</dbReference>
<name>A0ABX0UT84_9BACT</name>
<dbReference type="InterPro" id="IPR014942">
    <property type="entry name" value="AbiEii"/>
</dbReference>
<dbReference type="Pfam" id="PF08843">
    <property type="entry name" value="AbiEii"/>
    <property type="match status" value="1"/>
</dbReference>
<proteinExistence type="predicted"/>
<organism evidence="1 2">
    <name type="scientific">Dyadobacter arcticus</name>
    <dbReference type="NCBI Taxonomy" id="1078754"/>
    <lineage>
        <taxon>Bacteria</taxon>
        <taxon>Pseudomonadati</taxon>
        <taxon>Bacteroidota</taxon>
        <taxon>Cytophagia</taxon>
        <taxon>Cytophagales</taxon>
        <taxon>Spirosomataceae</taxon>
        <taxon>Dyadobacter</taxon>
    </lineage>
</organism>